<evidence type="ECO:0000313" key="2">
    <source>
        <dbReference type="Proteomes" id="UP000276133"/>
    </source>
</evidence>
<comment type="caution">
    <text evidence="1">The sequence shown here is derived from an EMBL/GenBank/DDBJ whole genome shotgun (WGS) entry which is preliminary data.</text>
</comment>
<sequence>MNHQIGALPKFGLYYKYNEIFSIIGSTYRFENFQKKKVEKSNNITFAGLPFFLTHNLAALVQTGTLYSFKR</sequence>
<dbReference type="Proteomes" id="UP000276133">
    <property type="component" value="Unassembled WGS sequence"/>
</dbReference>
<reference evidence="1 2" key="1">
    <citation type="journal article" date="2018" name="Sci. Rep.">
        <title>Genomic signatures of local adaptation to the degree of environmental predictability in rotifers.</title>
        <authorList>
            <person name="Franch-Gras L."/>
            <person name="Hahn C."/>
            <person name="Garcia-Roger E.M."/>
            <person name="Carmona M.J."/>
            <person name="Serra M."/>
            <person name="Gomez A."/>
        </authorList>
    </citation>
    <scope>NUCLEOTIDE SEQUENCE [LARGE SCALE GENOMIC DNA]</scope>
    <source>
        <strain evidence="1">HYR1</strain>
    </source>
</reference>
<name>A0A3M7T3A4_BRAPC</name>
<proteinExistence type="predicted"/>
<dbReference type="AlphaFoldDB" id="A0A3M7T3A4"/>
<organism evidence="1 2">
    <name type="scientific">Brachionus plicatilis</name>
    <name type="common">Marine rotifer</name>
    <name type="synonym">Brachionus muelleri</name>
    <dbReference type="NCBI Taxonomy" id="10195"/>
    <lineage>
        <taxon>Eukaryota</taxon>
        <taxon>Metazoa</taxon>
        <taxon>Spiralia</taxon>
        <taxon>Gnathifera</taxon>
        <taxon>Rotifera</taxon>
        <taxon>Eurotatoria</taxon>
        <taxon>Monogononta</taxon>
        <taxon>Pseudotrocha</taxon>
        <taxon>Ploima</taxon>
        <taxon>Brachionidae</taxon>
        <taxon>Brachionus</taxon>
    </lineage>
</organism>
<protein>
    <submittedName>
        <fullName evidence="1">Uncharacterized protein</fullName>
    </submittedName>
</protein>
<accession>A0A3M7T3A4</accession>
<dbReference type="EMBL" id="REGN01000361">
    <property type="protein sequence ID" value="RNA42506.1"/>
    <property type="molecule type" value="Genomic_DNA"/>
</dbReference>
<keyword evidence="2" id="KW-1185">Reference proteome</keyword>
<gene>
    <name evidence="1" type="ORF">BpHYR1_036608</name>
</gene>
<evidence type="ECO:0000313" key="1">
    <source>
        <dbReference type="EMBL" id="RNA42506.1"/>
    </source>
</evidence>